<accession>A0ABQ7G758</accession>
<organism evidence="1 2">
    <name type="scientific">Dunaliella salina</name>
    <name type="common">Green alga</name>
    <name type="synonym">Protococcus salinus</name>
    <dbReference type="NCBI Taxonomy" id="3046"/>
    <lineage>
        <taxon>Eukaryota</taxon>
        <taxon>Viridiplantae</taxon>
        <taxon>Chlorophyta</taxon>
        <taxon>core chlorophytes</taxon>
        <taxon>Chlorophyceae</taxon>
        <taxon>CS clade</taxon>
        <taxon>Chlamydomonadales</taxon>
        <taxon>Dunaliellaceae</taxon>
        <taxon>Dunaliella</taxon>
    </lineage>
</organism>
<dbReference type="Proteomes" id="UP000815325">
    <property type="component" value="Unassembled WGS sequence"/>
</dbReference>
<proteinExistence type="predicted"/>
<evidence type="ECO:0000313" key="1">
    <source>
        <dbReference type="EMBL" id="KAF5830444.1"/>
    </source>
</evidence>
<name>A0ABQ7G758_DUNSA</name>
<sequence length="285" mass="31127">MVNHEQSNKNFAILSPHEFPSAEPDTVQAWRRASNAVSMQVQETASYMQGFIQCGGPEAITALKATIKRLQAELEESKGVGQVQRYRALQQDLKQRDAVCAALRGLVKAQCGMPDAAIEEQLDAKVLKHDCLYGASREHLLRENRSLRSALESRLITIKTTAPAPLKSTAVVGANGTKDSRTPPEGVQHLAALLQATARLDAAQREHGPPTMRNAFTQADDGASSLLSIMEEQTRTLAAQKAQLLQKVAEGASALSLCERRADAAESELADMRRQKTELMYHQVC</sequence>
<reference evidence="1" key="1">
    <citation type="submission" date="2017-08" db="EMBL/GenBank/DDBJ databases">
        <authorList>
            <person name="Polle J.E."/>
            <person name="Barry K."/>
            <person name="Cushman J."/>
            <person name="Schmutz J."/>
            <person name="Tran D."/>
            <person name="Hathwaick L.T."/>
            <person name="Yim W.C."/>
            <person name="Jenkins J."/>
            <person name="Mckie-Krisberg Z.M."/>
            <person name="Prochnik S."/>
            <person name="Lindquist E."/>
            <person name="Dockter R.B."/>
            <person name="Adam C."/>
            <person name="Molina H."/>
            <person name="Bunkerborg J."/>
            <person name="Jin E."/>
            <person name="Buchheim M."/>
            <person name="Magnuson J."/>
        </authorList>
    </citation>
    <scope>NUCLEOTIDE SEQUENCE</scope>
    <source>
        <strain evidence="1">CCAP 19/18</strain>
    </source>
</reference>
<evidence type="ECO:0000313" key="2">
    <source>
        <dbReference type="Proteomes" id="UP000815325"/>
    </source>
</evidence>
<gene>
    <name evidence="1" type="ORF">DUNSADRAFT_14562</name>
</gene>
<keyword evidence="2" id="KW-1185">Reference proteome</keyword>
<comment type="caution">
    <text evidence="1">The sequence shown here is derived from an EMBL/GenBank/DDBJ whole genome shotgun (WGS) entry which is preliminary data.</text>
</comment>
<protein>
    <submittedName>
        <fullName evidence="1">Uncharacterized protein</fullName>
    </submittedName>
</protein>
<dbReference type="EMBL" id="MU070042">
    <property type="protein sequence ID" value="KAF5830444.1"/>
    <property type="molecule type" value="Genomic_DNA"/>
</dbReference>